<dbReference type="PROSITE" id="PS51819">
    <property type="entry name" value="VOC"/>
    <property type="match status" value="1"/>
</dbReference>
<dbReference type="InterPro" id="IPR004360">
    <property type="entry name" value="Glyas_Fos-R_dOase_dom"/>
</dbReference>
<dbReference type="InterPro" id="IPR029068">
    <property type="entry name" value="Glyas_Bleomycin-R_OHBP_Dase"/>
</dbReference>
<feature type="domain" description="VOC" evidence="1">
    <location>
        <begin position="1"/>
        <end position="111"/>
    </location>
</feature>
<evidence type="ECO:0000313" key="2">
    <source>
        <dbReference type="EMBL" id="PCE29548.1"/>
    </source>
</evidence>
<dbReference type="EMBL" id="MTZU01000079">
    <property type="protein sequence ID" value="PCE29548.1"/>
    <property type="molecule type" value="Genomic_DNA"/>
</dbReference>
<organism evidence="2 3">
    <name type="scientific">Burkholderia ubonensis subsp. mesacidophila</name>
    <dbReference type="NCBI Taxonomy" id="265293"/>
    <lineage>
        <taxon>Bacteria</taxon>
        <taxon>Pseudomonadati</taxon>
        <taxon>Pseudomonadota</taxon>
        <taxon>Betaproteobacteria</taxon>
        <taxon>Burkholderiales</taxon>
        <taxon>Burkholderiaceae</taxon>
        <taxon>Burkholderia</taxon>
        <taxon>Burkholderia cepacia complex</taxon>
    </lineage>
</organism>
<dbReference type="Proteomes" id="UP000217994">
    <property type="component" value="Unassembled WGS sequence"/>
</dbReference>
<name>A0A2A4FAB5_9BURK</name>
<dbReference type="InterPro" id="IPR037523">
    <property type="entry name" value="VOC_core"/>
</dbReference>
<dbReference type="Gene3D" id="3.10.180.10">
    <property type="entry name" value="2,3-Dihydroxybiphenyl 1,2-Dioxygenase, domain 1"/>
    <property type="match status" value="1"/>
</dbReference>
<evidence type="ECO:0000313" key="3">
    <source>
        <dbReference type="Proteomes" id="UP000217994"/>
    </source>
</evidence>
<reference evidence="2 3" key="1">
    <citation type="submission" date="2017-01" db="EMBL/GenBank/DDBJ databases">
        <title>Whole-Genome Shotgun Sequencing of Two beta-Proteobacterial Species in Search of the Bulgecin Biosynthetic Cluster.</title>
        <authorList>
            <person name="Horsman M.E."/>
            <person name="Marous D.R."/>
            <person name="Li R."/>
            <person name="Oliver R.A."/>
            <person name="Byun B."/>
            <person name="Emrich S.J."/>
            <person name="Boggess B."/>
            <person name="Townsend C.A."/>
            <person name="Mobashery S."/>
        </authorList>
    </citation>
    <scope>NUCLEOTIDE SEQUENCE [LARGE SCALE GENOMIC DNA]</scope>
    <source>
        <strain evidence="2 3">ATCC 31433</strain>
    </source>
</reference>
<dbReference type="AlphaFoldDB" id="A0A2A4FAB5"/>
<gene>
    <name evidence="2" type="ORF">BZL54_25525</name>
</gene>
<dbReference type="SUPFAM" id="SSF54593">
    <property type="entry name" value="Glyoxalase/Bleomycin resistance protein/Dihydroxybiphenyl dioxygenase"/>
    <property type="match status" value="1"/>
</dbReference>
<accession>A0A2A4FAB5</accession>
<sequence length="113" mass="12456">MFEVIARDQEKLKRFFGDVFGWWYEDGESGFSYVPFPIQRTALLGGIGQASTQAGFEPGTNFYLRVNDLKAAIDRVVAYGGSCFVGPTPVDGYTFAMVKDPEGNAIGLIQPFE</sequence>
<protein>
    <recommendedName>
        <fullName evidence="1">VOC domain-containing protein</fullName>
    </recommendedName>
</protein>
<dbReference type="Pfam" id="PF00903">
    <property type="entry name" value="Glyoxalase"/>
    <property type="match status" value="1"/>
</dbReference>
<dbReference type="PANTHER" id="PTHR33993">
    <property type="entry name" value="GLYOXALASE-RELATED"/>
    <property type="match status" value="1"/>
</dbReference>
<dbReference type="InterPro" id="IPR052164">
    <property type="entry name" value="Anthracycline_SecMetBiosynth"/>
</dbReference>
<proteinExistence type="predicted"/>
<comment type="caution">
    <text evidence="2">The sequence shown here is derived from an EMBL/GenBank/DDBJ whole genome shotgun (WGS) entry which is preliminary data.</text>
</comment>
<evidence type="ECO:0000259" key="1">
    <source>
        <dbReference type="PROSITE" id="PS51819"/>
    </source>
</evidence>